<proteinExistence type="predicted"/>
<dbReference type="Proteomes" id="UP000198611">
    <property type="component" value="Unassembled WGS sequence"/>
</dbReference>
<dbReference type="AlphaFoldDB" id="A0A1I1RUF7"/>
<evidence type="ECO:0000313" key="1">
    <source>
        <dbReference type="EMBL" id="SFD37702.1"/>
    </source>
</evidence>
<evidence type="ECO:0000313" key="2">
    <source>
        <dbReference type="Proteomes" id="UP000198611"/>
    </source>
</evidence>
<keyword evidence="2" id="KW-1185">Reference proteome</keyword>
<gene>
    <name evidence="1" type="ORF">SAMN05660831_01564</name>
</gene>
<protein>
    <recommendedName>
        <fullName evidence="3">DUF2188 domain-containing protein</fullName>
    </recommendedName>
</protein>
<accession>A0A1I1RUF7</accession>
<evidence type="ECO:0008006" key="3">
    <source>
        <dbReference type="Google" id="ProtNLM"/>
    </source>
</evidence>
<reference evidence="1 2" key="1">
    <citation type="submission" date="2016-10" db="EMBL/GenBank/DDBJ databases">
        <authorList>
            <person name="de Groot N.N."/>
        </authorList>
    </citation>
    <scope>NUCLEOTIDE SEQUENCE [LARGE SCALE GENOMIC DNA]</scope>
    <source>
        <strain evidence="1 2">HL3</strain>
    </source>
</reference>
<dbReference type="RefSeq" id="WP_093428199.1">
    <property type="nucleotide sequence ID" value="NZ_FOMJ01000004.1"/>
</dbReference>
<name>A0A1I1RUF7_9GAMM</name>
<dbReference type="EMBL" id="FOMJ01000004">
    <property type="protein sequence ID" value="SFD37702.1"/>
    <property type="molecule type" value="Genomic_DNA"/>
</dbReference>
<organism evidence="1 2">
    <name type="scientific">Thiohalospira halophila DSM 15071</name>
    <dbReference type="NCBI Taxonomy" id="1123397"/>
    <lineage>
        <taxon>Bacteria</taxon>
        <taxon>Pseudomonadati</taxon>
        <taxon>Pseudomonadota</taxon>
        <taxon>Gammaproteobacteria</taxon>
        <taxon>Thiohalospirales</taxon>
        <taxon>Thiohalospiraceae</taxon>
        <taxon>Thiohalospira</taxon>
    </lineage>
</organism>
<sequence length="93" mass="10286">MSDEQQASTPAITEAHAADFPLQIQQYPFGWEVVYYAPSGYARHVATADNESAAFRIARDVGRVYGHKGRTLVQSGRGEYTVDLETLIHDANT</sequence>